<dbReference type="InterPro" id="IPR026749">
    <property type="entry name" value="Tmem135"/>
</dbReference>
<feature type="compositionally biased region" description="Low complexity" evidence="1">
    <location>
        <begin position="1"/>
        <end position="18"/>
    </location>
</feature>
<evidence type="ECO:0000313" key="4">
    <source>
        <dbReference type="Proteomes" id="UP000017559"/>
    </source>
</evidence>
<feature type="transmembrane region" description="Helical" evidence="2">
    <location>
        <begin position="194"/>
        <end position="218"/>
    </location>
</feature>
<sequence>MSLSDPPSGPSLSPSDSPVAPATAPVLADSATPFTTAPPSGTQTPLEVGSPIPVIPDILDLTGGTPSETITPRSAVHFDPNSNVTVRRAMASFENLVALANSQERLKYVLANRKETWKEARKMVWRDKGEPVVELADGEECLRWAAKGGLRAATLAFSIRACFNLVLALIRIRSLPGKYRFTLIRRAIFGMDTWRFAAMLGSFASIYKFLLNALPLYIPSIRPQREYNSAFLDDEEHDLNDSLPTTVFDVPVPPTPGGPIQVRAFQLNLQNKSINQNLLQMKRPQRPKRSERLSLSTQAQRILIRKKTKKWHAALAGAIAGGLAIMCEKRGRRVTIAQQIFVRGLQGSYNSFTTKRNIHIPHGDVLVFSLVCGQILYSWLLRPDTLPRSYSQWVSNASKVPEPALRMNFTSVRNGTFNTKDIEEVLQLPELTTNNAAKLLSLKSNLANPASSTYIPPYGPCAAIHPAESSCLEVPPMRFYQVFKWMLPIYGALHFIPPVLFKRKTFVQNPLSVLSRSAIGTMRSSAFLGVFVIIYQSINCFNHSLHEYIYTRLSPTSPVHRIPKWLIDLVLASKWSFWLPGFLSGLALFIEEKRRRAELAMYVLPKGLESLWLIATGKTGIRGGRNGKMVGEAALAAIGMGMVMGTYQNDPQHLSGLVRRILYQFIGPN</sequence>
<dbReference type="AlphaFoldDB" id="V2Y3M5"/>
<proteinExistence type="predicted"/>
<evidence type="ECO:0008006" key="5">
    <source>
        <dbReference type="Google" id="ProtNLM"/>
    </source>
</evidence>
<dbReference type="OrthoDB" id="291792at2759"/>
<feature type="transmembrane region" description="Helical" evidence="2">
    <location>
        <begin position="152"/>
        <end position="174"/>
    </location>
</feature>
<organism evidence="3 4">
    <name type="scientific">Moniliophthora roreri (strain MCA 2997)</name>
    <name type="common">Cocoa frosty pod rot fungus</name>
    <name type="synonym">Crinipellis roreri</name>
    <dbReference type="NCBI Taxonomy" id="1381753"/>
    <lineage>
        <taxon>Eukaryota</taxon>
        <taxon>Fungi</taxon>
        <taxon>Dikarya</taxon>
        <taxon>Basidiomycota</taxon>
        <taxon>Agaricomycotina</taxon>
        <taxon>Agaricomycetes</taxon>
        <taxon>Agaricomycetidae</taxon>
        <taxon>Agaricales</taxon>
        <taxon>Marasmiineae</taxon>
        <taxon>Marasmiaceae</taxon>
        <taxon>Moniliophthora</taxon>
    </lineage>
</organism>
<accession>V2Y3M5</accession>
<evidence type="ECO:0000256" key="2">
    <source>
        <dbReference type="SAM" id="Phobius"/>
    </source>
</evidence>
<dbReference type="Proteomes" id="UP000017559">
    <property type="component" value="Unassembled WGS sequence"/>
</dbReference>
<keyword evidence="2" id="KW-1133">Transmembrane helix</keyword>
<name>V2Y3M5_MONRO</name>
<protein>
    <recommendedName>
        <fullName evidence="5">Transmembrane protein 135 N-terminal domain-containing protein</fullName>
    </recommendedName>
</protein>
<dbReference type="PANTHER" id="PTHR12459">
    <property type="entry name" value="TRANSMEMBRANE PROTEIN 135-RELATED"/>
    <property type="match status" value="1"/>
</dbReference>
<dbReference type="EMBL" id="AWSO01000955">
    <property type="protein sequence ID" value="ESK86229.1"/>
    <property type="molecule type" value="Genomic_DNA"/>
</dbReference>
<gene>
    <name evidence="3" type="ORF">Moror_16650</name>
</gene>
<keyword evidence="2" id="KW-0472">Membrane</keyword>
<feature type="region of interest" description="Disordered" evidence="1">
    <location>
        <begin position="1"/>
        <end position="50"/>
    </location>
</feature>
<dbReference type="STRING" id="1381753.V2Y3M5"/>
<reference evidence="3 4" key="1">
    <citation type="journal article" date="2014" name="BMC Genomics">
        <title>Genome and secretome analysis of the hemibiotrophic fungal pathogen, Moniliophthora roreri, which causes frosty pod rot disease of cacao: mechanisms of the biotrophic and necrotrophic phases.</title>
        <authorList>
            <person name="Meinhardt L.W."/>
            <person name="Costa G.G.L."/>
            <person name="Thomazella D.P.T."/>
            <person name="Teixeira P.J.P.L."/>
            <person name="Carazzolle M.F."/>
            <person name="Schuster S.C."/>
            <person name="Carlson J.E."/>
            <person name="Guiltinan M.J."/>
            <person name="Mieczkowski P."/>
            <person name="Farmer A."/>
            <person name="Ramaraj T."/>
            <person name="Crozier J."/>
            <person name="Davis R.E."/>
            <person name="Shao J."/>
            <person name="Melnick R.L."/>
            <person name="Pereira G.A.G."/>
            <person name="Bailey B.A."/>
        </authorList>
    </citation>
    <scope>NUCLEOTIDE SEQUENCE [LARGE SCALE GENOMIC DNA]</scope>
    <source>
        <strain evidence="3 4">MCA 2997</strain>
    </source>
</reference>
<keyword evidence="2" id="KW-0812">Transmembrane</keyword>
<feature type="compositionally biased region" description="Polar residues" evidence="1">
    <location>
        <begin position="32"/>
        <end position="45"/>
    </location>
</feature>
<evidence type="ECO:0000313" key="3">
    <source>
        <dbReference type="EMBL" id="ESK86229.1"/>
    </source>
</evidence>
<dbReference type="KEGG" id="mrr:Moror_16650"/>
<comment type="caution">
    <text evidence="3">The sequence shown here is derived from an EMBL/GenBank/DDBJ whole genome shotgun (WGS) entry which is preliminary data.</text>
</comment>
<keyword evidence="4" id="KW-1185">Reference proteome</keyword>
<dbReference type="PANTHER" id="PTHR12459:SF6">
    <property type="entry name" value="GB|AAD46013.1"/>
    <property type="match status" value="1"/>
</dbReference>
<evidence type="ECO:0000256" key="1">
    <source>
        <dbReference type="SAM" id="MobiDB-lite"/>
    </source>
</evidence>
<dbReference type="HOGENOM" id="CLU_016206_1_0_1"/>